<keyword evidence="2" id="KW-0813">Transport</keyword>
<keyword evidence="8" id="KW-1185">Reference proteome</keyword>
<sequence>MTAEIDKATNWVHVEFYITAWDDVTGSFYEALARADGIATPVVALALAAVATETGAAGNGESGGALQQLAIGLLVGLVVGVGSDLLVNLATGRRWVENGGRRIATLAAALCSFALAVTLDGNGFIAAFVAGISFGASLRREVTPVHVTTELPELPRPRDDRLRGAEPHDCAHAAGRARAPGDAADQPDRRLHGLVRSARPRLDRVRSACRRRAG</sequence>
<evidence type="ECO:0000313" key="8">
    <source>
        <dbReference type="Proteomes" id="UP001499882"/>
    </source>
</evidence>
<dbReference type="Proteomes" id="UP001499882">
    <property type="component" value="Unassembled WGS sequence"/>
</dbReference>
<keyword evidence="6" id="KW-0812">Transmembrane</keyword>
<evidence type="ECO:0000256" key="3">
    <source>
        <dbReference type="ARBA" id="ARBA00022449"/>
    </source>
</evidence>
<proteinExistence type="predicted"/>
<evidence type="ECO:0000256" key="5">
    <source>
        <dbReference type="SAM" id="MobiDB-lite"/>
    </source>
</evidence>
<organism evidence="7 8">
    <name type="scientific">Nocardioides endophyticus</name>
    <dbReference type="NCBI Taxonomy" id="1353775"/>
    <lineage>
        <taxon>Bacteria</taxon>
        <taxon>Bacillati</taxon>
        <taxon>Actinomycetota</taxon>
        <taxon>Actinomycetes</taxon>
        <taxon>Propionibacteriales</taxon>
        <taxon>Nocardioidaceae</taxon>
        <taxon>Nocardioides</taxon>
    </lineage>
</organism>
<protein>
    <submittedName>
        <fullName evidence="7">Uncharacterized protein</fullName>
    </submittedName>
</protein>
<keyword evidence="6" id="KW-1133">Transmembrane helix</keyword>
<accession>A0ABP8Z1H9</accession>
<feature type="compositionally biased region" description="Low complexity" evidence="5">
    <location>
        <begin position="172"/>
        <end position="184"/>
    </location>
</feature>
<reference evidence="8" key="1">
    <citation type="journal article" date="2019" name="Int. J. Syst. Evol. Microbiol.">
        <title>The Global Catalogue of Microorganisms (GCM) 10K type strain sequencing project: providing services to taxonomists for standard genome sequencing and annotation.</title>
        <authorList>
            <consortium name="The Broad Institute Genomics Platform"/>
            <consortium name="The Broad Institute Genome Sequencing Center for Infectious Disease"/>
            <person name="Wu L."/>
            <person name="Ma J."/>
        </authorList>
    </citation>
    <scope>NUCLEOTIDE SEQUENCE [LARGE SCALE GENOMIC DNA]</scope>
    <source>
        <strain evidence="8">JCM 18532</strain>
    </source>
</reference>
<dbReference type="PANTHER" id="PTHR32507">
    <property type="entry name" value="NA(+)/H(+) ANTIPORTER 1"/>
    <property type="match status" value="1"/>
</dbReference>
<comment type="caution">
    <text evidence="7">The sequence shown here is derived from an EMBL/GenBank/DDBJ whole genome shotgun (WGS) entry which is preliminary data.</text>
</comment>
<dbReference type="EMBL" id="BAABKN010000019">
    <property type="protein sequence ID" value="GAA4743790.1"/>
    <property type="molecule type" value="Genomic_DNA"/>
</dbReference>
<feature type="transmembrane region" description="Helical" evidence="6">
    <location>
        <begin position="69"/>
        <end position="91"/>
    </location>
</feature>
<evidence type="ECO:0000256" key="6">
    <source>
        <dbReference type="SAM" id="Phobius"/>
    </source>
</evidence>
<keyword evidence="6" id="KW-0472">Membrane</keyword>
<evidence type="ECO:0000256" key="2">
    <source>
        <dbReference type="ARBA" id="ARBA00022448"/>
    </source>
</evidence>
<feature type="transmembrane region" description="Helical" evidence="6">
    <location>
        <begin position="103"/>
        <end position="136"/>
    </location>
</feature>
<comment type="subcellular location">
    <subcellularLocation>
        <location evidence="1">Cell membrane</location>
        <topology evidence="1">Multi-pass membrane protein</topology>
    </subcellularLocation>
</comment>
<keyword evidence="4" id="KW-0406">Ion transport</keyword>
<gene>
    <name evidence="7" type="ORF">GCM10023350_30650</name>
</gene>
<evidence type="ECO:0000256" key="1">
    <source>
        <dbReference type="ARBA" id="ARBA00004651"/>
    </source>
</evidence>
<name>A0ABP8Z1H9_9ACTN</name>
<evidence type="ECO:0000256" key="4">
    <source>
        <dbReference type="ARBA" id="ARBA00023065"/>
    </source>
</evidence>
<evidence type="ECO:0000313" key="7">
    <source>
        <dbReference type="EMBL" id="GAA4743790.1"/>
    </source>
</evidence>
<feature type="region of interest" description="Disordered" evidence="5">
    <location>
        <begin position="172"/>
        <end position="193"/>
    </location>
</feature>
<keyword evidence="3" id="KW-0050">Antiport</keyword>